<evidence type="ECO:0000256" key="5">
    <source>
        <dbReference type="ARBA" id="ARBA00076741"/>
    </source>
</evidence>
<organism evidence="7 8">
    <name type="scientific">Megalops atlanticus</name>
    <name type="common">Tarpon</name>
    <name type="synonym">Clupea gigantea</name>
    <dbReference type="NCBI Taxonomy" id="7932"/>
    <lineage>
        <taxon>Eukaryota</taxon>
        <taxon>Metazoa</taxon>
        <taxon>Chordata</taxon>
        <taxon>Craniata</taxon>
        <taxon>Vertebrata</taxon>
        <taxon>Euteleostomi</taxon>
        <taxon>Actinopterygii</taxon>
        <taxon>Neopterygii</taxon>
        <taxon>Teleostei</taxon>
        <taxon>Elopiformes</taxon>
        <taxon>Megalopidae</taxon>
        <taxon>Megalops</taxon>
    </lineage>
</organism>
<evidence type="ECO:0000313" key="7">
    <source>
        <dbReference type="EMBL" id="KAG7461767.1"/>
    </source>
</evidence>
<dbReference type="InterPro" id="IPR027417">
    <property type="entry name" value="P-loop_NTPase"/>
</dbReference>
<dbReference type="Pfam" id="PF04548">
    <property type="entry name" value="AIG1"/>
    <property type="match status" value="1"/>
</dbReference>
<dbReference type="OrthoDB" id="8954335at2759"/>
<dbReference type="InterPro" id="IPR006703">
    <property type="entry name" value="G_AIG1"/>
</dbReference>
<comment type="similarity">
    <text evidence="1">Belongs to the TRAFAC class TrmE-Era-EngA-EngB-Septin-like GTPase superfamily. AIG1/Toc34/Toc159-like paraseptin GTPase family. IAN subfamily.</text>
</comment>
<dbReference type="Proteomes" id="UP001046870">
    <property type="component" value="Chromosome 17"/>
</dbReference>
<evidence type="ECO:0000259" key="6">
    <source>
        <dbReference type="PROSITE" id="PS51720"/>
    </source>
</evidence>
<dbReference type="PROSITE" id="PS51720">
    <property type="entry name" value="G_AIG1"/>
    <property type="match status" value="1"/>
</dbReference>
<evidence type="ECO:0000313" key="8">
    <source>
        <dbReference type="Proteomes" id="UP001046870"/>
    </source>
</evidence>
<keyword evidence="2" id="KW-0547">Nucleotide-binding</keyword>
<dbReference type="Gene3D" id="3.40.50.300">
    <property type="entry name" value="P-loop containing nucleotide triphosphate hydrolases"/>
    <property type="match status" value="1"/>
</dbReference>
<feature type="domain" description="AIG1-type G" evidence="6">
    <location>
        <begin position="8"/>
        <end position="240"/>
    </location>
</feature>
<keyword evidence="8" id="KW-1185">Reference proteome</keyword>
<proteinExistence type="inferred from homology"/>
<dbReference type="EMBL" id="JAFDVH010000017">
    <property type="protein sequence ID" value="KAG7461767.1"/>
    <property type="molecule type" value="Genomic_DNA"/>
</dbReference>
<dbReference type="PANTHER" id="PTHR10903">
    <property type="entry name" value="GTPASE, IMAP FAMILY MEMBER-RELATED"/>
    <property type="match status" value="1"/>
</dbReference>
<accession>A0A9D3T0V2</accession>
<dbReference type="InterPro" id="IPR045058">
    <property type="entry name" value="GIMA/IAN/Toc"/>
</dbReference>
<dbReference type="AlphaFoldDB" id="A0A9D3T0V2"/>
<evidence type="ECO:0000256" key="4">
    <source>
        <dbReference type="ARBA" id="ARBA00067123"/>
    </source>
</evidence>
<evidence type="ECO:0000256" key="3">
    <source>
        <dbReference type="ARBA" id="ARBA00023134"/>
    </source>
</evidence>
<sequence>MDQTEQGLLCLNVLLLGRPQAGKSATGNTLLGSYEFQSRLSPGAVTRECRLCWKTFPGFLRRQGVETTLRLRVLDTPAYPNCLLSSERVKQDVATAAEKVFPEGVHAVVLVTRADVPFCQDDCQLVHLAEELLGPAWRSHTLLVLSHSDSVSRAGVRSEEYLGLASGAFQALLESVDHRYHFVDNSAAWPQTEGRPLLEKLLRISSQSKYSRLQIKPGRVNDLSKRQQERLTHNEPIHLL</sequence>
<dbReference type="SUPFAM" id="SSF52540">
    <property type="entry name" value="P-loop containing nucleoside triphosphate hydrolases"/>
    <property type="match status" value="1"/>
</dbReference>
<reference evidence="7" key="1">
    <citation type="submission" date="2021-01" db="EMBL/GenBank/DDBJ databases">
        <authorList>
            <person name="Zahm M."/>
            <person name="Roques C."/>
            <person name="Cabau C."/>
            <person name="Klopp C."/>
            <person name="Donnadieu C."/>
            <person name="Jouanno E."/>
            <person name="Lampietro C."/>
            <person name="Louis A."/>
            <person name="Herpin A."/>
            <person name="Echchiki A."/>
            <person name="Berthelot C."/>
            <person name="Parey E."/>
            <person name="Roest-Crollius H."/>
            <person name="Braasch I."/>
            <person name="Postlethwait J."/>
            <person name="Bobe J."/>
            <person name="Montfort J."/>
            <person name="Bouchez O."/>
            <person name="Begum T."/>
            <person name="Mejri S."/>
            <person name="Adams A."/>
            <person name="Chen W.-J."/>
            <person name="Guiguen Y."/>
        </authorList>
    </citation>
    <scope>NUCLEOTIDE SEQUENCE</scope>
    <source>
        <strain evidence="7">YG-15Mar2019-1</strain>
        <tissue evidence="7">Brain</tissue>
    </source>
</reference>
<gene>
    <name evidence="7" type="ORF">MATL_G00194640</name>
</gene>
<evidence type="ECO:0000256" key="1">
    <source>
        <dbReference type="ARBA" id="ARBA00008535"/>
    </source>
</evidence>
<dbReference type="FunFam" id="3.40.50.300:FF:001392">
    <property type="entry name" value="GTPase IMAP family member GIMD1"/>
    <property type="match status" value="1"/>
</dbReference>
<comment type="caution">
    <text evidence="7">The sequence shown here is derived from an EMBL/GenBank/DDBJ whole genome shotgun (WGS) entry which is preliminary data.</text>
</comment>
<name>A0A9D3T0V2_MEGAT</name>
<protein>
    <recommendedName>
        <fullName evidence="4">GTPase IMAP family member GIMD1</fullName>
    </recommendedName>
    <alternativeName>
        <fullName evidence="5">GIMAP family P-loop NTPase domain-containing protein 1</fullName>
    </alternativeName>
</protein>
<dbReference type="GO" id="GO:0005525">
    <property type="term" value="F:GTP binding"/>
    <property type="evidence" value="ECO:0007669"/>
    <property type="project" value="UniProtKB-KW"/>
</dbReference>
<evidence type="ECO:0000256" key="2">
    <source>
        <dbReference type="ARBA" id="ARBA00022741"/>
    </source>
</evidence>
<dbReference type="PANTHER" id="PTHR10903:SF103">
    <property type="entry name" value="GTPASE IMAP FAMILY MEMBER GIMD1"/>
    <property type="match status" value="1"/>
</dbReference>
<keyword evidence="3" id="KW-0342">GTP-binding</keyword>